<sequence length="117" mass="13559">MQQERGLDPRPPHHFPCAFGVHARTHYLTLNLKGFRGRKTMQHGEGVWRQSVNDVFGVLPLTRTGGPYSLGTEDNKDIRRRPVVIFIASTRRIPTYRLYSLALHTWRIVFESLLPHI</sequence>
<evidence type="ECO:0000313" key="1">
    <source>
        <dbReference type="EMBL" id="KAJ7327500.1"/>
    </source>
</evidence>
<proteinExistence type="predicted"/>
<keyword evidence="2" id="KW-1185">Reference proteome</keyword>
<comment type="caution">
    <text evidence="1">The sequence shown here is derived from an EMBL/GenBank/DDBJ whole genome shotgun (WGS) entry which is preliminary data.</text>
</comment>
<gene>
    <name evidence="1" type="ORF">DFH08DRAFT_1084696</name>
</gene>
<evidence type="ECO:0000313" key="2">
    <source>
        <dbReference type="Proteomes" id="UP001218218"/>
    </source>
</evidence>
<protein>
    <submittedName>
        <fullName evidence="1">Uncharacterized protein</fullName>
    </submittedName>
</protein>
<accession>A0AAD7EHX4</accession>
<dbReference type="EMBL" id="JARIHO010000041">
    <property type="protein sequence ID" value="KAJ7327500.1"/>
    <property type="molecule type" value="Genomic_DNA"/>
</dbReference>
<name>A0AAD7EHX4_9AGAR</name>
<dbReference type="Proteomes" id="UP001218218">
    <property type="component" value="Unassembled WGS sequence"/>
</dbReference>
<organism evidence="1 2">
    <name type="scientific">Mycena albidolilacea</name>
    <dbReference type="NCBI Taxonomy" id="1033008"/>
    <lineage>
        <taxon>Eukaryota</taxon>
        <taxon>Fungi</taxon>
        <taxon>Dikarya</taxon>
        <taxon>Basidiomycota</taxon>
        <taxon>Agaricomycotina</taxon>
        <taxon>Agaricomycetes</taxon>
        <taxon>Agaricomycetidae</taxon>
        <taxon>Agaricales</taxon>
        <taxon>Marasmiineae</taxon>
        <taxon>Mycenaceae</taxon>
        <taxon>Mycena</taxon>
    </lineage>
</organism>
<dbReference type="AlphaFoldDB" id="A0AAD7EHX4"/>
<reference evidence="1" key="1">
    <citation type="submission" date="2023-03" db="EMBL/GenBank/DDBJ databases">
        <title>Massive genome expansion in bonnet fungi (Mycena s.s.) driven by repeated elements and novel gene families across ecological guilds.</title>
        <authorList>
            <consortium name="Lawrence Berkeley National Laboratory"/>
            <person name="Harder C.B."/>
            <person name="Miyauchi S."/>
            <person name="Viragh M."/>
            <person name="Kuo A."/>
            <person name="Thoen E."/>
            <person name="Andreopoulos B."/>
            <person name="Lu D."/>
            <person name="Skrede I."/>
            <person name="Drula E."/>
            <person name="Henrissat B."/>
            <person name="Morin E."/>
            <person name="Kohler A."/>
            <person name="Barry K."/>
            <person name="LaButti K."/>
            <person name="Morin E."/>
            <person name="Salamov A."/>
            <person name="Lipzen A."/>
            <person name="Mereny Z."/>
            <person name="Hegedus B."/>
            <person name="Baldrian P."/>
            <person name="Stursova M."/>
            <person name="Weitz H."/>
            <person name="Taylor A."/>
            <person name="Grigoriev I.V."/>
            <person name="Nagy L.G."/>
            <person name="Martin F."/>
            <person name="Kauserud H."/>
        </authorList>
    </citation>
    <scope>NUCLEOTIDE SEQUENCE</scope>
    <source>
        <strain evidence="1">CBHHK002</strain>
    </source>
</reference>